<reference evidence="3" key="1">
    <citation type="journal article" date="2015" name="MBio">
        <title>Genome-resolved metagenomic analysis reveals roles for candidate phyla and other microbial community members in biogeochemical transformations in oil reservoirs.</title>
        <authorList>
            <person name="Hu P."/>
            <person name="Tom L."/>
            <person name="Singh A."/>
            <person name="Thomas B.C."/>
            <person name="Baker B.J."/>
            <person name="Piceno Y.M."/>
            <person name="Andersen G.L."/>
            <person name="Banfield J.F."/>
        </authorList>
    </citation>
    <scope>NUCLEOTIDE SEQUENCE [LARGE SCALE GENOMIC DNA]</scope>
    <source>
        <strain evidence="3">46_47</strain>
        <strain evidence="4">46_70</strain>
    </source>
</reference>
<evidence type="ECO:0000313" key="2">
    <source>
        <dbReference type="EMBL" id="HCO69871.1"/>
    </source>
</evidence>
<name>A0A101H0A9_9BACT</name>
<dbReference type="EMBL" id="LGGW01000017">
    <property type="protein sequence ID" value="KUK90872.1"/>
    <property type="molecule type" value="Genomic_DNA"/>
</dbReference>
<dbReference type="PATRIC" id="fig|1236046.5.peg.1391"/>
<evidence type="ECO:0000313" key="6">
    <source>
        <dbReference type="Proteomes" id="UP000055014"/>
    </source>
</evidence>
<protein>
    <submittedName>
        <fullName evidence="2">Alpha/beta hydrolase</fullName>
    </submittedName>
</protein>
<keyword evidence="2" id="KW-0378">Hydrolase</keyword>
<keyword evidence="1" id="KW-0812">Transmembrane</keyword>
<keyword evidence="1" id="KW-0472">Membrane</keyword>
<dbReference type="AlphaFoldDB" id="A0A101H0A9"/>
<dbReference type="EMBL" id="LGGH01000050">
    <property type="protein sequence ID" value="KUK67973.1"/>
    <property type="molecule type" value="Genomic_DNA"/>
</dbReference>
<evidence type="ECO:0000256" key="1">
    <source>
        <dbReference type="SAM" id="Phobius"/>
    </source>
</evidence>
<evidence type="ECO:0000313" key="3">
    <source>
        <dbReference type="EMBL" id="KUK67973.1"/>
    </source>
</evidence>
<sequence>MEKIVLTIVVSITLLVTGGVLLIFLLEPVEIADVAAGRIKIDPIDTSKVVSSVTLGNHFLPLYASPLEVIKSMLEVGEEATDVKYIAYYRLNKVDYAILEAGQSQITVRVGEQVAPSYIVYGITEFAVLLNDTSTNSFVVVKYFRS</sequence>
<dbReference type="GO" id="GO:0016787">
    <property type="term" value="F:hydrolase activity"/>
    <property type="evidence" value="ECO:0007669"/>
    <property type="project" value="UniProtKB-KW"/>
</dbReference>
<keyword evidence="1" id="KW-1133">Transmembrane helix</keyword>
<feature type="transmembrane region" description="Helical" evidence="1">
    <location>
        <begin position="6"/>
        <end position="26"/>
    </location>
</feature>
<reference evidence="2 7" key="3">
    <citation type="journal article" date="2018" name="Nat. Biotechnol.">
        <title>A standardized bacterial taxonomy based on genome phylogeny substantially revises the tree of life.</title>
        <authorList>
            <person name="Parks D.H."/>
            <person name="Chuvochina M."/>
            <person name="Waite D.W."/>
            <person name="Rinke C."/>
            <person name="Skarshewski A."/>
            <person name="Chaumeil P.A."/>
            <person name="Hugenholtz P."/>
        </authorList>
    </citation>
    <scope>NUCLEOTIDE SEQUENCE [LARGE SCALE GENOMIC DNA]</scope>
    <source>
        <strain evidence="2">UBA9905</strain>
    </source>
</reference>
<organism evidence="3 5">
    <name type="scientific">Mesotoga infera</name>
    <dbReference type="NCBI Taxonomy" id="1236046"/>
    <lineage>
        <taxon>Bacteria</taxon>
        <taxon>Thermotogati</taxon>
        <taxon>Thermotogota</taxon>
        <taxon>Thermotogae</taxon>
        <taxon>Kosmotogales</taxon>
        <taxon>Kosmotogaceae</taxon>
        <taxon>Mesotoga</taxon>
    </lineage>
</organism>
<evidence type="ECO:0000313" key="5">
    <source>
        <dbReference type="Proteomes" id="UP000054260"/>
    </source>
</evidence>
<comment type="caution">
    <text evidence="3">The sequence shown here is derived from an EMBL/GenBank/DDBJ whole genome shotgun (WGS) entry which is preliminary data.</text>
</comment>
<evidence type="ECO:0000313" key="4">
    <source>
        <dbReference type="EMBL" id="KUK90872.1"/>
    </source>
</evidence>
<reference evidence="5 6" key="2">
    <citation type="journal article" date="2015" name="MBio">
        <title>Genome-Resolved Metagenomic Analysis Reveals Roles for Candidate Phyla and Other Microbial Community Members in Biogeochemical Transformations in Oil Reservoirs.</title>
        <authorList>
            <person name="Hu P."/>
            <person name="Tom L."/>
            <person name="Singh A."/>
            <person name="Thomas B.C."/>
            <person name="Baker B.J."/>
            <person name="Piceno Y.M."/>
            <person name="Andersen G.L."/>
            <person name="Banfield J.F."/>
        </authorList>
    </citation>
    <scope>NUCLEOTIDE SEQUENCE [LARGE SCALE GENOMIC DNA]</scope>
</reference>
<dbReference type="EMBL" id="DQBS01000114">
    <property type="protein sequence ID" value="HCO69871.1"/>
    <property type="molecule type" value="Genomic_DNA"/>
</dbReference>
<dbReference type="Proteomes" id="UP000054260">
    <property type="component" value="Unassembled WGS sequence"/>
</dbReference>
<dbReference type="Proteomes" id="UP000055014">
    <property type="component" value="Unassembled WGS sequence"/>
</dbReference>
<dbReference type="Proteomes" id="UP000264215">
    <property type="component" value="Unassembled WGS sequence"/>
</dbReference>
<gene>
    <name evidence="2" type="ORF">DIT26_04700</name>
    <name evidence="3" type="ORF">XD86_0480</name>
    <name evidence="4" type="ORF">XE02_0344</name>
</gene>
<evidence type="ECO:0000313" key="7">
    <source>
        <dbReference type="Proteomes" id="UP000264215"/>
    </source>
</evidence>
<proteinExistence type="predicted"/>
<accession>A0A101H0A9</accession>